<dbReference type="RefSeq" id="WP_134720933.1">
    <property type="nucleotide sequence ID" value="NZ_SDKM01000067.1"/>
</dbReference>
<dbReference type="OrthoDB" id="6646510at2"/>
<keyword evidence="4" id="KW-1185">Reference proteome</keyword>
<dbReference type="SMART" id="SM00710">
    <property type="entry name" value="PbH1"/>
    <property type="match status" value="6"/>
</dbReference>
<dbReference type="InterPro" id="IPR006626">
    <property type="entry name" value="PbH1"/>
</dbReference>
<accession>A0A4Q4Z3C2</accession>
<dbReference type="SUPFAM" id="SSF51126">
    <property type="entry name" value="Pectin lyase-like"/>
    <property type="match status" value="1"/>
</dbReference>
<reference evidence="3 4" key="1">
    <citation type="submission" date="2019-01" db="EMBL/GenBank/DDBJ databases">
        <title>Nocardioides guangzhouensis sp. nov., an actinobacterium isolated from soil.</title>
        <authorList>
            <person name="Fu Y."/>
            <person name="Cai Y."/>
            <person name="Lin Z."/>
            <person name="Chen P."/>
        </authorList>
    </citation>
    <scope>NUCLEOTIDE SEQUENCE [LARGE SCALE GENOMIC DNA]</scope>
    <source>
        <strain evidence="3 4">130</strain>
    </source>
</reference>
<keyword evidence="1" id="KW-0732">Signal</keyword>
<protein>
    <recommendedName>
        <fullName evidence="2">Periplasmic copper-binding protein NosD beta helix domain-containing protein</fullName>
    </recommendedName>
</protein>
<comment type="caution">
    <text evidence="3">The sequence shown here is derived from an EMBL/GenBank/DDBJ whole genome shotgun (WGS) entry which is preliminary data.</text>
</comment>
<feature type="signal peptide" evidence="1">
    <location>
        <begin position="1"/>
        <end position="26"/>
    </location>
</feature>
<dbReference type="Pfam" id="PF05048">
    <property type="entry name" value="NosD"/>
    <property type="match status" value="1"/>
</dbReference>
<dbReference type="InterPro" id="IPR012334">
    <property type="entry name" value="Pectin_lyas_fold"/>
</dbReference>
<feature type="chain" id="PRO_5039561046" description="Periplasmic copper-binding protein NosD beta helix domain-containing protein" evidence="1">
    <location>
        <begin position="27"/>
        <end position="443"/>
    </location>
</feature>
<dbReference type="AlphaFoldDB" id="A0A4Q4Z3C2"/>
<dbReference type="EMBL" id="SDKM01000067">
    <property type="protein sequence ID" value="RYP81446.1"/>
    <property type="molecule type" value="Genomic_DNA"/>
</dbReference>
<organism evidence="3 4">
    <name type="scientific">Nocardioides guangzhouensis</name>
    <dbReference type="NCBI Taxonomy" id="2497878"/>
    <lineage>
        <taxon>Bacteria</taxon>
        <taxon>Bacillati</taxon>
        <taxon>Actinomycetota</taxon>
        <taxon>Actinomycetes</taxon>
        <taxon>Propionibacteriales</taxon>
        <taxon>Nocardioidaceae</taxon>
        <taxon>Nocardioides</taxon>
    </lineage>
</organism>
<gene>
    <name evidence="3" type="ORF">EKO23_23575</name>
</gene>
<dbReference type="InterPro" id="IPR011050">
    <property type="entry name" value="Pectin_lyase_fold/virulence"/>
</dbReference>
<evidence type="ECO:0000313" key="3">
    <source>
        <dbReference type="EMBL" id="RYP81446.1"/>
    </source>
</evidence>
<name>A0A4Q4Z3C2_9ACTN</name>
<dbReference type="Proteomes" id="UP000295198">
    <property type="component" value="Unassembled WGS sequence"/>
</dbReference>
<evidence type="ECO:0000259" key="2">
    <source>
        <dbReference type="Pfam" id="PF05048"/>
    </source>
</evidence>
<feature type="domain" description="Periplasmic copper-binding protein NosD beta helix" evidence="2">
    <location>
        <begin position="149"/>
        <end position="291"/>
    </location>
</feature>
<sequence length="443" mass="45919">MKTLKRISASSLVAVCTIAMSPTALEATEPATIVVDDDRLQCPDADLDTISAAVASAKPGDTVQVCPGVYPEVVQIDRPLTLAGTPGVEAFDCFGTAPSQAGDLDPTTYAVLTRPPGIEGNLLTVASAGVTVTGMVLEGALGEPVDSIYDAALHLLSGTAGARVHHNLIRRNSLGIDLGSDGSATTRVDHNCLRDNQFGMASQRQDFVGGVVENNNTFRNTILAYEVGWPRASTRQSLFAHNVSRQDRITFTVSNSWNVSIADNDIEPASTGVQPASGNTNIRITGNRIFGGTTAGVAFSATAGPTSQKALVAGNDISGFGRTPTGGIGIAVATNAAGVPSIDGVKVMDNVLSHNAVGISVQLNNLGVQVHGNTSNDNRQFGIRAQFLFGTASSASFKDNVMLGNGSPNLVPSADAFDNNRPANTWAGNVCERDIPIGTICQS</sequence>
<dbReference type="Gene3D" id="2.160.20.10">
    <property type="entry name" value="Single-stranded right-handed beta-helix, Pectin lyase-like"/>
    <property type="match status" value="2"/>
</dbReference>
<evidence type="ECO:0000313" key="4">
    <source>
        <dbReference type="Proteomes" id="UP000295198"/>
    </source>
</evidence>
<proteinExistence type="predicted"/>
<dbReference type="InterPro" id="IPR007742">
    <property type="entry name" value="NosD_dom"/>
</dbReference>
<evidence type="ECO:0000256" key="1">
    <source>
        <dbReference type="SAM" id="SignalP"/>
    </source>
</evidence>